<accession>A0A922I893</accession>
<dbReference type="EMBL" id="ASGP02000001">
    <property type="protein sequence ID" value="KAH9526160.1"/>
    <property type="molecule type" value="Genomic_DNA"/>
</dbReference>
<organism evidence="1 2">
    <name type="scientific">Dermatophagoides farinae</name>
    <name type="common">American house dust mite</name>
    <dbReference type="NCBI Taxonomy" id="6954"/>
    <lineage>
        <taxon>Eukaryota</taxon>
        <taxon>Metazoa</taxon>
        <taxon>Ecdysozoa</taxon>
        <taxon>Arthropoda</taxon>
        <taxon>Chelicerata</taxon>
        <taxon>Arachnida</taxon>
        <taxon>Acari</taxon>
        <taxon>Acariformes</taxon>
        <taxon>Sarcoptiformes</taxon>
        <taxon>Astigmata</taxon>
        <taxon>Psoroptidia</taxon>
        <taxon>Analgoidea</taxon>
        <taxon>Pyroglyphidae</taxon>
        <taxon>Dermatophagoidinae</taxon>
        <taxon>Dermatophagoides</taxon>
    </lineage>
</organism>
<comment type="caution">
    <text evidence="1">The sequence shown here is derived from an EMBL/GenBank/DDBJ whole genome shotgun (WGS) entry which is preliminary data.</text>
</comment>
<sequence length="81" mass="10008">MSPLWSSFIFMKKKCNEMKQNTMCSKNIRRGKIIMTMMIMIMIQTVMFSKGDGWMDGRRRRSHYRMNEYIHLINRFYYSNY</sequence>
<keyword evidence="2" id="KW-1185">Reference proteome</keyword>
<reference evidence="1" key="2">
    <citation type="journal article" date="2022" name="Res Sq">
        <title>Comparative Genomics Reveals Insights into the Divergent Evolution of Astigmatic Mites and Household Pest Adaptations.</title>
        <authorList>
            <person name="Xiong Q."/>
            <person name="Wan A.T.-Y."/>
            <person name="Liu X.-Y."/>
            <person name="Fung C.S.-H."/>
            <person name="Xiao X."/>
            <person name="Malainual N."/>
            <person name="Hou J."/>
            <person name="Wang L."/>
            <person name="Wang M."/>
            <person name="Yang K."/>
            <person name="Cui Y."/>
            <person name="Leung E."/>
            <person name="Nong W."/>
            <person name="Shin S.-K."/>
            <person name="Au S."/>
            <person name="Jeong K.Y."/>
            <person name="Chew F.T."/>
            <person name="Hui J."/>
            <person name="Leung T.F."/>
            <person name="Tungtrongchitr A."/>
            <person name="Zhong N."/>
            <person name="Liu Z."/>
            <person name="Tsui S."/>
        </authorList>
    </citation>
    <scope>NUCLEOTIDE SEQUENCE</scope>
    <source>
        <strain evidence="1">Derf</strain>
        <tissue evidence="1">Whole organism</tissue>
    </source>
</reference>
<gene>
    <name evidence="1" type="ORF">DERF_000263</name>
</gene>
<name>A0A922I893_DERFA</name>
<dbReference type="AlphaFoldDB" id="A0A922I893"/>
<reference evidence="1" key="1">
    <citation type="submission" date="2013-05" db="EMBL/GenBank/DDBJ databases">
        <authorList>
            <person name="Yim A.K.Y."/>
            <person name="Chan T.F."/>
            <person name="Ji K.M."/>
            <person name="Liu X.Y."/>
            <person name="Zhou J.W."/>
            <person name="Li R.Q."/>
            <person name="Yang K.Y."/>
            <person name="Li J."/>
            <person name="Li M."/>
            <person name="Law P.T.W."/>
            <person name="Wu Y.L."/>
            <person name="Cai Z.L."/>
            <person name="Qin H."/>
            <person name="Bao Y."/>
            <person name="Leung R.K.K."/>
            <person name="Ng P.K.S."/>
            <person name="Zou J."/>
            <person name="Zhong X.J."/>
            <person name="Ran P.X."/>
            <person name="Zhong N.S."/>
            <person name="Liu Z.G."/>
            <person name="Tsui S.K.W."/>
        </authorList>
    </citation>
    <scope>NUCLEOTIDE SEQUENCE</scope>
    <source>
        <strain evidence="1">Derf</strain>
        <tissue evidence="1">Whole organism</tissue>
    </source>
</reference>
<evidence type="ECO:0000313" key="1">
    <source>
        <dbReference type="EMBL" id="KAH9526160.1"/>
    </source>
</evidence>
<proteinExistence type="predicted"/>
<dbReference type="Proteomes" id="UP000790347">
    <property type="component" value="Unassembled WGS sequence"/>
</dbReference>
<protein>
    <submittedName>
        <fullName evidence="1">Uncharacterized protein</fullName>
    </submittedName>
</protein>
<evidence type="ECO:0000313" key="2">
    <source>
        <dbReference type="Proteomes" id="UP000790347"/>
    </source>
</evidence>